<keyword evidence="3 9" id="KW-0689">Ribosomal protein</keyword>
<dbReference type="AlphaFoldDB" id="A0AA38UGP0"/>
<feature type="region of interest" description="Disordered" evidence="8">
    <location>
        <begin position="26"/>
        <end position="70"/>
    </location>
</feature>
<dbReference type="InterPro" id="IPR038340">
    <property type="entry name" value="MRP-L47_sf"/>
</dbReference>
<dbReference type="GO" id="GO:0032543">
    <property type="term" value="P:mitochondrial translation"/>
    <property type="evidence" value="ECO:0007669"/>
    <property type="project" value="TreeGrafter"/>
</dbReference>
<gene>
    <name evidence="9" type="ORF">F5878DRAFT_662024</name>
</gene>
<keyword evidence="5" id="KW-0687">Ribonucleoprotein</keyword>
<comment type="similarity">
    <text evidence="2">Belongs to the universal ribosomal protein uL29 family.</text>
</comment>
<proteinExistence type="inferred from homology"/>
<feature type="compositionally biased region" description="Basic and acidic residues" evidence="8">
    <location>
        <begin position="313"/>
        <end position="322"/>
    </location>
</feature>
<dbReference type="EMBL" id="MU806240">
    <property type="protein sequence ID" value="KAJ3837527.1"/>
    <property type="molecule type" value="Genomic_DNA"/>
</dbReference>
<dbReference type="Proteomes" id="UP001163846">
    <property type="component" value="Unassembled WGS sequence"/>
</dbReference>
<feature type="region of interest" description="Disordered" evidence="8">
    <location>
        <begin position="235"/>
        <end position="349"/>
    </location>
</feature>
<dbReference type="InterPro" id="IPR010729">
    <property type="entry name" value="Ribosomal_uL29_mit"/>
</dbReference>
<feature type="compositionally biased region" description="Pro residues" evidence="8">
    <location>
        <begin position="34"/>
        <end position="49"/>
    </location>
</feature>
<sequence>MFLLRRSYGIQPRLTTRAFAEIVPTTSVRNSQHSPPPPPLKGTIDPPPTRTLASPDGSPSNASNSESKVVAPVRLGNRLPVKENHGLYAFFRKKEPSSGQTLLGEARYETLGGTIEMDRTRSGRSWKASELRLKSFEDLHTLWYILLRERNLLATQEEEVRRLGVMKLVTAFNTQVRMCRKSMSRIKYVMNERRLAYEGAMELAEEEKTAHITNLVLKQQLADHQTERTKFLSRQKRARIRAARDAKRKAEQPGEKEATATVEVEMIAEETTSEPVAAEGKVDVPEATAQNERIRTTGATASAESSPAAKNAEGSEKPEQTPKARYSSSESASEAATAGLFGHSRGRRT</sequence>
<protein>
    <recommendedName>
        <fullName evidence="6">Large ribosomal subunit protein uL29m</fullName>
    </recommendedName>
    <alternativeName>
        <fullName evidence="7">54S ribosomal protein L4, mitochondrial</fullName>
    </alternativeName>
</protein>
<dbReference type="Gene3D" id="6.10.330.20">
    <property type="match status" value="1"/>
</dbReference>
<evidence type="ECO:0000256" key="1">
    <source>
        <dbReference type="ARBA" id="ARBA00004173"/>
    </source>
</evidence>
<keyword evidence="10" id="KW-1185">Reference proteome</keyword>
<reference evidence="9" key="1">
    <citation type="submission" date="2022-08" db="EMBL/GenBank/DDBJ databases">
        <authorList>
            <consortium name="DOE Joint Genome Institute"/>
            <person name="Min B."/>
            <person name="Riley R."/>
            <person name="Sierra-Patev S."/>
            <person name="Naranjo-Ortiz M."/>
            <person name="Looney B."/>
            <person name="Konkel Z."/>
            <person name="Slot J.C."/>
            <person name="Sakamoto Y."/>
            <person name="Steenwyk J.L."/>
            <person name="Rokas A."/>
            <person name="Carro J."/>
            <person name="Camarero S."/>
            <person name="Ferreira P."/>
            <person name="Molpeceres G."/>
            <person name="Ruiz-Duenas F.J."/>
            <person name="Serrano A."/>
            <person name="Henrissat B."/>
            <person name="Drula E."/>
            <person name="Hughes K.W."/>
            <person name="Mata J.L."/>
            <person name="Ishikawa N.K."/>
            <person name="Vargas-Isla R."/>
            <person name="Ushijima S."/>
            <person name="Smith C.A."/>
            <person name="Ahrendt S."/>
            <person name="Andreopoulos W."/>
            <person name="He G."/>
            <person name="Labutti K."/>
            <person name="Lipzen A."/>
            <person name="Ng V."/>
            <person name="Sandor L."/>
            <person name="Barry K."/>
            <person name="Martinez A.T."/>
            <person name="Xiao Y."/>
            <person name="Gibbons J.G."/>
            <person name="Terashima K."/>
            <person name="Hibbett D.S."/>
            <person name="Grigoriev I.V."/>
        </authorList>
    </citation>
    <scope>NUCLEOTIDE SEQUENCE</scope>
    <source>
        <strain evidence="9">TFB9207</strain>
    </source>
</reference>
<feature type="compositionally biased region" description="Basic and acidic residues" evidence="8">
    <location>
        <begin position="242"/>
        <end position="258"/>
    </location>
</feature>
<evidence type="ECO:0000256" key="7">
    <source>
        <dbReference type="ARBA" id="ARBA00035399"/>
    </source>
</evidence>
<evidence type="ECO:0000256" key="8">
    <source>
        <dbReference type="SAM" id="MobiDB-lite"/>
    </source>
</evidence>
<dbReference type="Pfam" id="PF06984">
    <property type="entry name" value="MRP-L47"/>
    <property type="match status" value="1"/>
</dbReference>
<comment type="caution">
    <text evidence="9">The sequence shown here is derived from an EMBL/GenBank/DDBJ whole genome shotgun (WGS) entry which is preliminary data.</text>
</comment>
<evidence type="ECO:0000256" key="4">
    <source>
        <dbReference type="ARBA" id="ARBA00023128"/>
    </source>
</evidence>
<evidence type="ECO:0000313" key="9">
    <source>
        <dbReference type="EMBL" id="KAJ3837527.1"/>
    </source>
</evidence>
<dbReference type="PANTHER" id="PTHR21183">
    <property type="entry name" value="RIBOSOMAL PROTEIN L47, MITOCHONDRIAL-RELATED"/>
    <property type="match status" value="1"/>
</dbReference>
<feature type="compositionally biased region" description="Low complexity" evidence="8">
    <location>
        <begin position="327"/>
        <end position="336"/>
    </location>
</feature>
<evidence type="ECO:0000313" key="10">
    <source>
        <dbReference type="Proteomes" id="UP001163846"/>
    </source>
</evidence>
<organism evidence="9 10">
    <name type="scientific">Lentinula raphanica</name>
    <dbReference type="NCBI Taxonomy" id="153919"/>
    <lineage>
        <taxon>Eukaryota</taxon>
        <taxon>Fungi</taxon>
        <taxon>Dikarya</taxon>
        <taxon>Basidiomycota</taxon>
        <taxon>Agaricomycotina</taxon>
        <taxon>Agaricomycetes</taxon>
        <taxon>Agaricomycetidae</taxon>
        <taxon>Agaricales</taxon>
        <taxon>Marasmiineae</taxon>
        <taxon>Omphalotaceae</taxon>
        <taxon>Lentinula</taxon>
    </lineage>
</organism>
<evidence type="ECO:0000256" key="2">
    <source>
        <dbReference type="ARBA" id="ARBA00009254"/>
    </source>
</evidence>
<dbReference type="GO" id="GO:0005762">
    <property type="term" value="C:mitochondrial large ribosomal subunit"/>
    <property type="evidence" value="ECO:0007669"/>
    <property type="project" value="TreeGrafter"/>
</dbReference>
<feature type="compositionally biased region" description="Polar residues" evidence="8">
    <location>
        <begin position="57"/>
        <end position="67"/>
    </location>
</feature>
<dbReference type="GO" id="GO:0003735">
    <property type="term" value="F:structural constituent of ribosome"/>
    <property type="evidence" value="ECO:0007669"/>
    <property type="project" value="InterPro"/>
</dbReference>
<evidence type="ECO:0000256" key="5">
    <source>
        <dbReference type="ARBA" id="ARBA00023274"/>
    </source>
</evidence>
<keyword evidence="4" id="KW-0496">Mitochondrion</keyword>
<evidence type="ECO:0000256" key="3">
    <source>
        <dbReference type="ARBA" id="ARBA00022980"/>
    </source>
</evidence>
<dbReference type="PANTHER" id="PTHR21183:SF18">
    <property type="entry name" value="LARGE RIBOSOMAL SUBUNIT PROTEIN UL29M"/>
    <property type="match status" value="1"/>
</dbReference>
<evidence type="ECO:0000256" key="6">
    <source>
        <dbReference type="ARBA" id="ARBA00035289"/>
    </source>
</evidence>
<accession>A0AA38UGP0</accession>
<comment type="subcellular location">
    <subcellularLocation>
        <location evidence="1">Mitochondrion</location>
    </subcellularLocation>
</comment>
<name>A0AA38UGP0_9AGAR</name>